<accession>A0AAU9USW7</accession>
<dbReference type="Pfam" id="PF20700">
    <property type="entry name" value="Mutator"/>
    <property type="match status" value="1"/>
</dbReference>
<feature type="domain" description="Mutator-like transposase" evidence="1">
    <location>
        <begin position="1"/>
        <end position="139"/>
    </location>
</feature>
<dbReference type="EMBL" id="CAKOGL010000023">
    <property type="protein sequence ID" value="CAH2101103.1"/>
    <property type="molecule type" value="Genomic_DNA"/>
</dbReference>
<sequence>METDAITEMFLRSVELHGVKYVTYVGDGDSKTFKGLLEADPYDDVTVQKNECVGHVEKRMGTRLRNLKKGTKGLGGKGAGKLTDKVIGELTKYYGLAIRRNSHSLQAMKDAIWATYYYKNSTDKKPQHEKCPPGENSWCTWRNAKASHTLSSYKDKAPLSDNFLKAIEPIYNYNYLQFI</sequence>
<keyword evidence="3" id="KW-1185">Reference proteome</keyword>
<dbReference type="AlphaFoldDB" id="A0AAU9USW7"/>
<dbReference type="InterPro" id="IPR049012">
    <property type="entry name" value="Mutator_transp_dom"/>
</dbReference>
<evidence type="ECO:0000313" key="3">
    <source>
        <dbReference type="Proteomes" id="UP001153954"/>
    </source>
</evidence>
<organism evidence="2 3">
    <name type="scientific">Euphydryas editha</name>
    <name type="common">Edith's checkerspot</name>
    <dbReference type="NCBI Taxonomy" id="104508"/>
    <lineage>
        <taxon>Eukaryota</taxon>
        <taxon>Metazoa</taxon>
        <taxon>Ecdysozoa</taxon>
        <taxon>Arthropoda</taxon>
        <taxon>Hexapoda</taxon>
        <taxon>Insecta</taxon>
        <taxon>Pterygota</taxon>
        <taxon>Neoptera</taxon>
        <taxon>Endopterygota</taxon>
        <taxon>Lepidoptera</taxon>
        <taxon>Glossata</taxon>
        <taxon>Ditrysia</taxon>
        <taxon>Papilionoidea</taxon>
        <taxon>Nymphalidae</taxon>
        <taxon>Nymphalinae</taxon>
        <taxon>Euphydryas</taxon>
    </lineage>
</organism>
<evidence type="ECO:0000259" key="1">
    <source>
        <dbReference type="Pfam" id="PF20700"/>
    </source>
</evidence>
<evidence type="ECO:0000313" key="2">
    <source>
        <dbReference type="EMBL" id="CAH2101103.1"/>
    </source>
</evidence>
<gene>
    <name evidence="2" type="ORF">EEDITHA_LOCUS15895</name>
</gene>
<comment type="caution">
    <text evidence="2">The sequence shown here is derived from an EMBL/GenBank/DDBJ whole genome shotgun (WGS) entry which is preliminary data.</text>
</comment>
<dbReference type="Proteomes" id="UP001153954">
    <property type="component" value="Unassembled WGS sequence"/>
</dbReference>
<protein>
    <recommendedName>
        <fullName evidence="1">Mutator-like transposase domain-containing protein</fullName>
    </recommendedName>
</protein>
<proteinExistence type="predicted"/>
<name>A0AAU9USW7_EUPED</name>
<reference evidence="2" key="1">
    <citation type="submission" date="2022-03" db="EMBL/GenBank/DDBJ databases">
        <authorList>
            <person name="Tunstrom K."/>
        </authorList>
    </citation>
    <scope>NUCLEOTIDE SEQUENCE</scope>
</reference>